<sequence length="388" mass="41791">MILMPGMKGIVFGDDSGDFHKIPLQSVVFLYIIYKCHYNREIKNLKFIYKIVRCREMSLMDKIKDKAKSVKKNIVLPEGSEPRTIEAAAKIAEQGIANVILLGDEKEIEAANTKKADLSGTTIINPANSPKLQEYADMFYEMRKKKGITPEQALETAKDPLYYAVLMIKANDADGMVSGAIHSTGDTLRPALQVIKTKPGVPIVSSCFIMEHPDSKWGQDGVMVFADCAVNIDPNAEELAAIAVASADSAKDLAGIDDPKIAMLSFSTKNSAKHEHVDKVIEATKLAKEMAPELNIDGELQADAALIEAVGQLKSPGSKVAGHANVLIFPDIQAGNIGYKLVQRLGGAEAIGPICQGLARPVNDLSRGCSVEDIVSVVAITAVQAQSF</sequence>
<dbReference type="InterPro" id="IPR050500">
    <property type="entry name" value="Phos_Acetyltrans/Butyryltrans"/>
</dbReference>
<keyword evidence="5 9" id="KW-0808">Transferase</keyword>
<dbReference type="Gene3D" id="3.40.50.10950">
    <property type="match status" value="1"/>
</dbReference>
<comment type="caution">
    <text evidence="9">The sequence shown here is derived from an EMBL/GenBank/DDBJ whole genome shotgun (WGS) entry which is preliminary data.</text>
</comment>
<dbReference type="NCBIfam" id="TIGR00651">
    <property type="entry name" value="pta"/>
    <property type="match status" value="1"/>
</dbReference>
<dbReference type="InterPro" id="IPR042113">
    <property type="entry name" value="P_AcTrfase_dom1"/>
</dbReference>
<accession>A0A136Q391</accession>
<evidence type="ECO:0000313" key="10">
    <source>
        <dbReference type="Proteomes" id="UP000070366"/>
    </source>
</evidence>
<dbReference type="PATRIC" id="fig|626937.4.peg.2356"/>
<proteinExistence type="predicted"/>
<dbReference type="Gene3D" id="3.40.50.10750">
    <property type="entry name" value="Isocitrate/Isopropylmalate dehydrogenase-like"/>
    <property type="match status" value="1"/>
</dbReference>
<dbReference type="Pfam" id="PF01515">
    <property type="entry name" value="PTA_PTB"/>
    <property type="match status" value="1"/>
</dbReference>
<dbReference type="STRING" id="626937.HMPREF3293_02399"/>
<comment type="pathway">
    <text evidence="2">Metabolic intermediate biosynthesis; acetyl-CoA biosynthesis; acetyl-CoA from acetate: step 2/2.</text>
</comment>
<evidence type="ECO:0000256" key="2">
    <source>
        <dbReference type="ARBA" id="ARBA00004989"/>
    </source>
</evidence>
<dbReference type="EMBL" id="LSZW01000063">
    <property type="protein sequence ID" value="KXK65141.1"/>
    <property type="molecule type" value="Genomic_DNA"/>
</dbReference>
<feature type="domain" description="Phosphate acetyl/butaryl transferase" evidence="8">
    <location>
        <begin position="59"/>
        <end position="382"/>
    </location>
</feature>
<organism evidence="9 10">
    <name type="scientific">Christensenella minuta</name>
    <dbReference type="NCBI Taxonomy" id="626937"/>
    <lineage>
        <taxon>Bacteria</taxon>
        <taxon>Bacillati</taxon>
        <taxon>Bacillota</taxon>
        <taxon>Clostridia</taxon>
        <taxon>Christensenellales</taxon>
        <taxon>Christensenellaceae</taxon>
        <taxon>Christensenella</taxon>
    </lineage>
</organism>
<evidence type="ECO:0000256" key="4">
    <source>
        <dbReference type="ARBA" id="ARBA00021528"/>
    </source>
</evidence>
<comment type="catalytic activity">
    <reaction evidence="1">
        <text>acetyl-CoA + phosphate = acetyl phosphate + CoA</text>
        <dbReference type="Rhea" id="RHEA:19521"/>
        <dbReference type="ChEBI" id="CHEBI:22191"/>
        <dbReference type="ChEBI" id="CHEBI:43474"/>
        <dbReference type="ChEBI" id="CHEBI:57287"/>
        <dbReference type="ChEBI" id="CHEBI:57288"/>
        <dbReference type="EC" id="2.3.1.8"/>
    </reaction>
</comment>
<dbReference type="InterPro" id="IPR002505">
    <property type="entry name" value="PTA_PTB"/>
</dbReference>
<dbReference type="Proteomes" id="UP000070366">
    <property type="component" value="Unassembled WGS sequence"/>
</dbReference>
<dbReference type="GO" id="GO:0008959">
    <property type="term" value="F:phosphate acetyltransferase activity"/>
    <property type="evidence" value="ECO:0007669"/>
    <property type="project" value="UniProtKB-EC"/>
</dbReference>
<evidence type="ECO:0000256" key="6">
    <source>
        <dbReference type="ARBA" id="ARBA00023315"/>
    </source>
</evidence>
<dbReference type="PANTHER" id="PTHR43356">
    <property type="entry name" value="PHOSPHATE ACETYLTRANSFERASE"/>
    <property type="match status" value="1"/>
</dbReference>
<evidence type="ECO:0000256" key="3">
    <source>
        <dbReference type="ARBA" id="ARBA00012707"/>
    </source>
</evidence>
<dbReference type="NCBIfam" id="NF007233">
    <property type="entry name" value="PRK09653.1"/>
    <property type="match status" value="1"/>
</dbReference>
<keyword evidence="10" id="KW-1185">Reference proteome</keyword>
<protein>
    <recommendedName>
        <fullName evidence="4">Phosphate acetyltransferase</fullName>
        <ecNumber evidence="3">2.3.1.8</ecNumber>
    </recommendedName>
    <alternativeName>
        <fullName evidence="7">Phosphotransacetylase</fullName>
    </alternativeName>
</protein>
<evidence type="ECO:0000256" key="1">
    <source>
        <dbReference type="ARBA" id="ARBA00000705"/>
    </source>
</evidence>
<gene>
    <name evidence="9" type="ORF">HMPREF3293_02399</name>
</gene>
<dbReference type="EC" id="2.3.1.8" evidence="3"/>
<dbReference type="InterPro" id="IPR004614">
    <property type="entry name" value="P_AcTrfase"/>
</dbReference>
<dbReference type="InterPro" id="IPR042112">
    <property type="entry name" value="P_AcTrfase_dom2"/>
</dbReference>
<dbReference type="PANTHER" id="PTHR43356:SF3">
    <property type="entry name" value="PHOSPHATE ACETYLTRANSFERASE"/>
    <property type="match status" value="1"/>
</dbReference>
<evidence type="ECO:0000256" key="7">
    <source>
        <dbReference type="ARBA" id="ARBA00031108"/>
    </source>
</evidence>
<evidence type="ECO:0000259" key="8">
    <source>
        <dbReference type="Pfam" id="PF01515"/>
    </source>
</evidence>
<reference evidence="9 10" key="1">
    <citation type="submission" date="2016-02" db="EMBL/GenBank/DDBJ databases">
        <authorList>
            <person name="Wen L."/>
            <person name="He K."/>
            <person name="Yang H."/>
        </authorList>
    </citation>
    <scope>NUCLEOTIDE SEQUENCE [LARGE SCALE GENOMIC DNA]</scope>
    <source>
        <strain evidence="9 10">DSM 22607</strain>
    </source>
</reference>
<keyword evidence="6" id="KW-0012">Acyltransferase</keyword>
<dbReference type="NCBIfam" id="NF004167">
    <property type="entry name" value="PRK05632.1"/>
    <property type="match status" value="1"/>
</dbReference>
<dbReference type="AlphaFoldDB" id="A0A136Q391"/>
<dbReference type="SUPFAM" id="SSF53659">
    <property type="entry name" value="Isocitrate/Isopropylmalate dehydrogenase-like"/>
    <property type="match status" value="1"/>
</dbReference>
<evidence type="ECO:0000256" key="5">
    <source>
        <dbReference type="ARBA" id="ARBA00022679"/>
    </source>
</evidence>
<evidence type="ECO:0000313" key="9">
    <source>
        <dbReference type="EMBL" id="KXK65141.1"/>
    </source>
</evidence>
<name>A0A136Q391_9FIRM</name>